<accession>A0A2K8T906</accession>
<sequence length="314" mass="36037">MIEEVIMSTNIEWTDETWNIIVGCSRISSGCQQCYAATAAKSPRLQQFPQYQAVSIWDGTVQFVESQLIKPLHWKKPKNIFVCSMADLFHENVPFEWIDQVMAVIALCPQHTFQVLTKRPERALEYFSQQSLWVKWYEAAQNFLWDAIGEKFGELINLQQYFIGQPFPLPNVWLGASTENQQMANKRIPILLQIPCSVRFLSCEPLLEDIDLRQGGAIQKLISDSYEWELVNEDIQWIVVGGESGPNSRPCHIEWLESIVQQCQQSNTKVFVKQLGANAIFGGQQFKTRNKKGGDIEEFPEYLKVRELPLSICG</sequence>
<dbReference type="EMBL" id="CP024793">
    <property type="protein sequence ID" value="AUB44178.1"/>
    <property type="molecule type" value="Genomic_DNA"/>
</dbReference>
<dbReference type="InterPro" id="IPR011101">
    <property type="entry name" value="DUF5131"/>
</dbReference>
<dbReference type="Proteomes" id="UP000232003">
    <property type="component" value="Plasmid pNFSY08"/>
</dbReference>
<keyword evidence="1" id="KW-0614">Plasmid</keyword>
<reference evidence="1 2" key="1">
    <citation type="submission" date="2017-11" db="EMBL/GenBank/DDBJ databases">
        <title>Complete genome of a free-living desiccation-tolerant cyanobacterium and its photosynthetic adaptation to extreme terrestrial habitat.</title>
        <authorList>
            <person name="Shang J."/>
        </authorList>
    </citation>
    <scope>NUCLEOTIDE SEQUENCE [LARGE SCALE GENOMIC DNA]</scope>
    <source>
        <strain evidence="1 2">CCNUN1</strain>
        <plasmid evidence="2">pnfsy08</plasmid>
    </source>
</reference>
<evidence type="ECO:0000313" key="2">
    <source>
        <dbReference type="Proteomes" id="UP000232003"/>
    </source>
</evidence>
<proteinExistence type="predicted"/>
<keyword evidence="2" id="KW-1185">Reference proteome</keyword>
<dbReference type="KEGG" id="nfl:COO91_10401"/>
<dbReference type="Pfam" id="PF07505">
    <property type="entry name" value="DUF5131"/>
    <property type="match status" value="1"/>
</dbReference>
<organism evidence="1 2">
    <name type="scientific">Nostoc flagelliforme CCNUN1</name>
    <dbReference type="NCBI Taxonomy" id="2038116"/>
    <lineage>
        <taxon>Bacteria</taxon>
        <taxon>Bacillati</taxon>
        <taxon>Cyanobacteriota</taxon>
        <taxon>Cyanophyceae</taxon>
        <taxon>Nostocales</taxon>
        <taxon>Nostocaceae</taxon>
        <taxon>Nostoc</taxon>
    </lineage>
</organism>
<geneLocation type="plasmid" evidence="2">
    <name>pnfsy08</name>
</geneLocation>
<evidence type="ECO:0000313" key="1">
    <source>
        <dbReference type="EMBL" id="AUB44178.1"/>
    </source>
</evidence>
<name>A0A2K8T906_9NOSO</name>
<gene>
    <name evidence="1" type="ORF">COO91_10401</name>
</gene>
<protein>
    <submittedName>
        <fullName evidence="1">Bacteriophage protein gp37</fullName>
    </submittedName>
</protein>
<dbReference type="AlphaFoldDB" id="A0A2K8T906"/>